<accession>A0ABQ4PVD1</accession>
<sequence>MVGFMSLFSRSDLHDWLNNVDGPAALFTRQGRFMNSNLAYDALYRKVSIDPLLMSLLDPDCAFRASKAVRRGQTLDETNGSTRIRVSQIGAMALVRVTVVHPIVESIPTQRLSDTSPNIIPPEPAITTSLVKSLSRLIGEVPIGFARLDCRDARHAIIQEANPAFCRITGASVGSKLSDLVMAANAEDLDRLGVGIQSAVELDLVASGGQACEGWLLSDGDDGAALLLIDVSSRRDMEQRLAQTSKMQAVGQIAGGVAHELNNFLLVITLNCDALLARHPVGDPSYGELQSIQNTSSRAAELVKMLLAYARKQTFRRDILDVGSVLTEFAVLMRQVLDERIDFDITHGRDLPNVRADKQQLETVLMNLVTNARDAVLMSGKGKGSVTVRTRRATSQDVRVALKDHTIAHLEDMDWVMISVEDTGIGMPGEIANQIFEPFFTTKEQGKGTGIGLATVYGIIKQSGGFIALDSVPNEGTSFHVFLPAASPDEIGGQMPAPVPAPADARPIDLAGRGRILLVEDEEGVRNIACRLLTQRGYQVTAAADGEEALEILEHEPDYFDLVLSDVVMPGLDGPSLLKAAKPYLGHARVVFMSGYAEQDFAQTLEDERSISFLPKPFTLAQLAERVKMELAAV</sequence>
<dbReference type="SUPFAM" id="SSF47384">
    <property type="entry name" value="Homodimeric domain of signal transducing histidine kinase"/>
    <property type="match status" value="1"/>
</dbReference>
<dbReference type="InterPro" id="IPR011006">
    <property type="entry name" value="CheY-like_superfamily"/>
</dbReference>
<dbReference type="Gene3D" id="3.40.50.2300">
    <property type="match status" value="1"/>
</dbReference>
<dbReference type="EC" id="2.7.13.3" evidence="2"/>
<dbReference type="Proteomes" id="UP001161064">
    <property type="component" value="Unassembled WGS sequence"/>
</dbReference>
<dbReference type="InterPro" id="IPR003661">
    <property type="entry name" value="HisK_dim/P_dom"/>
</dbReference>
<dbReference type="CDD" id="cd00082">
    <property type="entry name" value="HisKA"/>
    <property type="match status" value="1"/>
</dbReference>
<evidence type="ECO:0000256" key="2">
    <source>
        <dbReference type="ARBA" id="ARBA00012438"/>
    </source>
</evidence>
<dbReference type="Gene3D" id="1.10.287.130">
    <property type="match status" value="1"/>
</dbReference>
<gene>
    <name evidence="7" type="primary">cckA</name>
    <name evidence="7" type="ORF">PsB1_1094</name>
</gene>
<reference evidence="7" key="2">
    <citation type="journal article" date="2023" name="ISME Commun">
        <title>Characterization of a bloom-associated alphaproteobacterial lineage, 'Candidatus Phycosocius': insights into freshwater algal-bacterial interactions.</title>
        <authorList>
            <person name="Tanabe Y."/>
            <person name="Yamaguchi H."/>
            <person name="Yoshida M."/>
            <person name="Kai A."/>
            <person name="Okazaki Y."/>
        </authorList>
    </citation>
    <scope>NUCLEOTIDE SEQUENCE</scope>
    <source>
        <strain evidence="7">BOTRYCO-1</strain>
    </source>
</reference>
<comment type="caution">
    <text evidence="7">The sequence shown here is derived from an EMBL/GenBank/DDBJ whole genome shotgun (WGS) entry which is preliminary data.</text>
</comment>
<dbReference type="InterPro" id="IPR001789">
    <property type="entry name" value="Sig_transdc_resp-reg_receiver"/>
</dbReference>
<dbReference type="InterPro" id="IPR004358">
    <property type="entry name" value="Sig_transdc_His_kin-like_C"/>
</dbReference>
<dbReference type="Pfam" id="PF02518">
    <property type="entry name" value="HATPase_c"/>
    <property type="match status" value="1"/>
</dbReference>
<keyword evidence="3 4" id="KW-0597">Phosphoprotein</keyword>
<dbReference type="InterPro" id="IPR003594">
    <property type="entry name" value="HATPase_dom"/>
</dbReference>
<keyword evidence="8" id="KW-1185">Reference proteome</keyword>
<dbReference type="InterPro" id="IPR036890">
    <property type="entry name" value="HATPase_C_sf"/>
</dbReference>
<name>A0ABQ4PVD1_9PROT</name>
<evidence type="ECO:0000259" key="5">
    <source>
        <dbReference type="PROSITE" id="PS50109"/>
    </source>
</evidence>
<dbReference type="PANTHER" id="PTHR43065:SF42">
    <property type="entry name" value="TWO-COMPONENT SENSOR PPRA"/>
    <property type="match status" value="1"/>
</dbReference>
<dbReference type="InterPro" id="IPR005467">
    <property type="entry name" value="His_kinase_dom"/>
</dbReference>
<dbReference type="EMBL" id="BPFZ01000005">
    <property type="protein sequence ID" value="GIU66940.1"/>
    <property type="molecule type" value="Genomic_DNA"/>
</dbReference>
<proteinExistence type="predicted"/>
<dbReference type="PROSITE" id="PS50109">
    <property type="entry name" value="HIS_KIN"/>
    <property type="match status" value="1"/>
</dbReference>
<reference evidence="7" key="1">
    <citation type="submission" date="2021-05" db="EMBL/GenBank/DDBJ databases">
        <authorList>
            <person name="Tanabe Y."/>
        </authorList>
    </citation>
    <scope>NUCLEOTIDE SEQUENCE</scope>
    <source>
        <strain evidence="7">BOTRYCO-1</strain>
    </source>
</reference>
<dbReference type="SMART" id="SM00387">
    <property type="entry name" value="HATPase_c"/>
    <property type="match status" value="1"/>
</dbReference>
<comment type="catalytic activity">
    <reaction evidence="1">
        <text>ATP + protein L-histidine = ADP + protein N-phospho-L-histidine.</text>
        <dbReference type="EC" id="2.7.13.3"/>
    </reaction>
</comment>
<keyword evidence="7" id="KW-0418">Kinase</keyword>
<dbReference type="InterPro" id="IPR036097">
    <property type="entry name" value="HisK_dim/P_sf"/>
</dbReference>
<dbReference type="PROSITE" id="PS50110">
    <property type="entry name" value="RESPONSE_REGULATORY"/>
    <property type="match status" value="1"/>
</dbReference>
<dbReference type="GO" id="GO:0016301">
    <property type="term" value="F:kinase activity"/>
    <property type="evidence" value="ECO:0007669"/>
    <property type="project" value="UniProtKB-KW"/>
</dbReference>
<dbReference type="Pfam" id="PF00072">
    <property type="entry name" value="Response_reg"/>
    <property type="match status" value="1"/>
</dbReference>
<dbReference type="Gene3D" id="3.30.565.10">
    <property type="entry name" value="Histidine kinase-like ATPase, C-terminal domain"/>
    <property type="match status" value="1"/>
</dbReference>
<dbReference type="SMART" id="SM00388">
    <property type="entry name" value="HisKA"/>
    <property type="match status" value="1"/>
</dbReference>
<feature type="modified residue" description="4-aspartylphosphate" evidence="4">
    <location>
        <position position="566"/>
    </location>
</feature>
<dbReference type="PRINTS" id="PR00344">
    <property type="entry name" value="BCTRLSENSOR"/>
</dbReference>
<evidence type="ECO:0000256" key="1">
    <source>
        <dbReference type="ARBA" id="ARBA00000085"/>
    </source>
</evidence>
<evidence type="ECO:0000313" key="8">
    <source>
        <dbReference type="Proteomes" id="UP001161064"/>
    </source>
</evidence>
<evidence type="ECO:0000259" key="6">
    <source>
        <dbReference type="PROSITE" id="PS50110"/>
    </source>
</evidence>
<feature type="domain" description="Histidine kinase" evidence="5">
    <location>
        <begin position="256"/>
        <end position="487"/>
    </location>
</feature>
<feature type="domain" description="Response regulatory" evidence="6">
    <location>
        <begin position="515"/>
        <end position="631"/>
    </location>
</feature>
<evidence type="ECO:0000256" key="3">
    <source>
        <dbReference type="ARBA" id="ARBA00022553"/>
    </source>
</evidence>
<evidence type="ECO:0000313" key="7">
    <source>
        <dbReference type="EMBL" id="GIU66940.1"/>
    </source>
</evidence>
<protein>
    <recommendedName>
        <fullName evidence="2">histidine kinase</fullName>
        <ecNumber evidence="2">2.7.13.3</ecNumber>
    </recommendedName>
</protein>
<organism evidence="7 8">
    <name type="scientific">Candidatus Phycosocius spiralis</name>
    <dbReference type="NCBI Taxonomy" id="2815099"/>
    <lineage>
        <taxon>Bacteria</taxon>
        <taxon>Pseudomonadati</taxon>
        <taxon>Pseudomonadota</taxon>
        <taxon>Alphaproteobacteria</taxon>
        <taxon>Caulobacterales</taxon>
        <taxon>Caulobacterales incertae sedis</taxon>
        <taxon>Candidatus Phycosocius</taxon>
    </lineage>
</organism>
<dbReference type="PANTHER" id="PTHR43065">
    <property type="entry name" value="SENSOR HISTIDINE KINASE"/>
    <property type="match status" value="1"/>
</dbReference>
<keyword evidence="7" id="KW-0808">Transferase</keyword>
<evidence type="ECO:0000256" key="4">
    <source>
        <dbReference type="PROSITE-ProRule" id="PRU00169"/>
    </source>
</evidence>
<dbReference type="SMART" id="SM00448">
    <property type="entry name" value="REC"/>
    <property type="match status" value="1"/>
</dbReference>
<dbReference type="SUPFAM" id="SSF52172">
    <property type="entry name" value="CheY-like"/>
    <property type="match status" value="1"/>
</dbReference>
<dbReference type="SUPFAM" id="SSF55874">
    <property type="entry name" value="ATPase domain of HSP90 chaperone/DNA topoisomerase II/histidine kinase"/>
    <property type="match status" value="1"/>
</dbReference>